<keyword evidence="2" id="KW-1185">Reference proteome</keyword>
<sequence>MFNIFLSKEENRKLHYYPPKNFVQLDIQPDLNLMELPYMTGGCHRSVNFSNKADIGFFRLFFNRNIESNIAYRNSTFTFESISTPKHPGGGILVLPKGCSKHSLSDRLMNVGSNLRNGYLATFVDSWYEPDNYEDGAPVYENGSLALIHTSYYQTNVWSAAVLRQKKHRPGQSYAKLTCIDPGAQIYSWEWDSHSMETNIGSSSKNVGDIKCTVAVQVLSLHRQGRLSRFKDSFARLLRTE</sequence>
<organism evidence="1 2">
    <name type="scientific">Psilocybe cubensis</name>
    <name type="common">Psychedelic mushroom</name>
    <name type="synonym">Stropharia cubensis</name>
    <dbReference type="NCBI Taxonomy" id="181762"/>
    <lineage>
        <taxon>Eukaryota</taxon>
        <taxon>Fungi</taxon>
        <taxon>Dikarya</taxon>
        <taxon>Basidiomycota</taxon>
        <taxon>Agaricomycotina</taxon>
        <taxon>Agaricomycetes</taxon>
        <taxon>Agaricomycetidae</taxon>
        <taxon>Agaricales</taxon>
        <taxon>Agaricineae</taxon>
        <taxon>Strophariaceae</taxon>
        <taxon>Psilocybe</taxon>
    </lineage>
</organism>
<proteinExistence type="predicted"/>
<comment type="caution">
    <text evidence="1">The sequence shown here is derived from an EMBL/GenBank/DDBJ whole genome shotgun (WGS) entry which is preliminary data.</text>
</comment>
<protein>
    <submittedName>
        <fullName evidence="1">Uncharacterized protein</fullName>
    </submittedName>
</protein>
<evidence type="ECO:0000313" key="1">
    <source>
        <dbReference type="EMBL" id="KAH9484557.1"/>
    </source>
</evidence>
<gene>
    <name evidence="1" type="ORF">JR316_0004039</name>
</gene>
<dbReference type="EMBL" id="JAFIQS020000003">
    <property type="protein sequence ID" value="KAH9484557.1"/>
    <property type="molecule type" value="Genomic_DNA"/>
</dbReference>
<name>A0ACB8HA81_PSICU</name>
<dbReference type="Proteomes" id="UP000664032">
    <property type="component" value="Unassembled WGS sequence"/>
</dbReference>
<evidence type="ECO:0000313" key="2">
    <source>
        <dbReference type="Proteomes" id="UP000664032"/>
    </source>
</evidence>
<accession>A0ACB8HA81</accession>
<reference evidence="1" key="1">
    <citation type="submission" date="2021-10" db="EMBL/GenBank/DDBJ databases">
        <title>Psilocybe cubensis genome.</title>
        <authorList>
            <person name="Mckernan K.J."/>
            <person name="Crawford S."/>
            <person name="Trippe A."/>
            <person name="Kane L.T."/>
            <person name="Mclaughlin S."/>
        </authorList>
    </citation>
    <scope>NUCLEOTIDE SEQUENCE</scope>
    <source>
        <strain evidence="1">MGC-MH-2018</strain>
    </source>
</reference>